<dbReference type="EMBL" id="FOGW01000007">
    <property type="protein sequence ID" value="SER66455.1"/>
    <property type="molecule type" value="Genomic_DNA"/>
</dbReference>
<dbReference type="AlphaFoldDB" id="A0A1H9R1R7"/>
<dbReference type="Pfam" id="PF01554">
    <property type="entry name" value="MatE"/>
    <property type="match status" value="2"/>
</dbReference>
<keyword evidence="5" id="KW-1003">Cell membrane</keyword>
<feature type="transmembrane region" description="Helical" evidence="10">
    <location>
        <begin position="366"/>
        <end position="390"/>
    </location>
</feature>
<evidence type="ECO:0000256" key="4">
    <source>
        <dbReference type="ARBA" id="ARBA00022448"/>
    </source>
</evidence>
<dbReference type="Proteomes" id="UP000182471">
    <property type="component" value="Unassembled WGS sequence"/>
</dbReference>
<dbReference type="PIRSF" id="PIRSF006603">
    <property type="entry name" value="DinF"/>
    <property type="match status" value="1"/>
</dbReference>
<dbReference type="GO" id="GO:0042910">
    <property type="term" value="F:xenobiotic transmembrane transporter activity"/>
    <property type="evidence" value="ECO:0007669"/>
    <property type="project" value="InterPro"/>
</dbReference>
<organism evidence="11 12">
    <name type="scientific">Lachnobacterium bovis</name>
    <dbReference type="NCBI Taxonomy" id="140626"/>
    <lineage>
        <taxon>Bacteria</taxon>
        <taxon>Bacillati</taxon>
        <taxon>Bacillota</taxon>
        <taxon>Clostridia</taxon>
        <taxon>Lachnospirales</taxon>
        <taxon>Lachnospiraceae</taxon>
        <taxon>Lachnobacterium</taxon>
    </lineage>
</organism>
<keyword evidence="7 10" id="KW-1133">Transmembrane helix</keyword>
<keyword evidence="6 10" id="KW-0812">Transmembrane</keyword>
<keyword evidence="12" id="KW-1185">Reference proteome</keyword>
<comment type="subcellular location">
    <subcellularLocation>
        <location evidence="1">Cell membrane</location>
        <topology evidence="1">Multi-pass membrane protein</topology>
    </subcellularLocation>
</comment>
<feature type="transmembrane region" description="Helical" evidence="10">
    <location>
        <begin position="136"/>
        <end position="157"/>
    </location>
</feature>
<feature type="transmembrane region" description="Helical" evidence="10">
    <location>
        <begin position="397"/>
        <end position="418"/>
    </location>
</feature>
<comment type="similarity">
    <text evidence="2">Belongs to the multi antimicrobial extrusion (MATE) (TC 2.A.66.1) family. MepA subfamily.</text>
</comment>
<feature type="transmembrane region" description="Helical" evidence="10">
    <location>
        <begin position="424"/>
        <end position="444"/>
    </location>
</feature>
<dbReference type="GO" id="GO:0005886">
    <property type="term" value="C:plasma membrane"/>
    <property type="evidence" value="ECO:0007669"/>
    <property type="project" value="UniProtKB-SubCell"/>
</dbReference>
<keyword evidence="9" id="KW-0046">Antibiotic resistance</keyword>
<dbReference type="CDD" id="cd13143">
    <property type="entry name" value="MATE_MepA_like"/>
    <property type="match status" value="1"/>
</dbReference>
<feature type="transmembrane region" description="Helical" evidence="10">
    <location>
        <begin position="237"/>
        <end position="258"/>
    </location>
</feature>
<protein>
    <recommendedName>
        <fullName evidence="3">Multidrug export protein MepA</fullName>
    </recommendedName>
</protein>
<dbReference type="InterPro" id="IPR048279">
    <property type="entry name" value="MdtK-like"/>
</dbReference>
<feature type="transmembrane region" description="Helical" evidence="10">
    <location>
        <begin position="19"/>
        <end position="36"/>
    </location>
</feature>
<feature type="transmembrane region" description="Helical" evidence="10">
    <location>
        <begin position="290"/>
        <end position="309"/>
    </location>
</feature>
<keyword evidence="4" id="KW-0813">Transport</keyword>
<evidence type="ECO:0000313" key="11">
    <source>
        <dbReference type="EMBL" id="SER66455.1"/>
    </source>
</evidence>
<evidence type="ECO:0000256" key="8">
    <source>
        <dbReference type="ARBA" id="ARBA00023136"/>
    </source>
</evidence>
<evidence type="ECO:0000256" key="7">
    <source>
        <dbReference type="ARBA" id="ARBA00022989"/>
    </source>
</evidence>
<evidence type="ECO:0000256" key="5">
    <source>
        <dbReference type="ARBA" id="ARBA00022475"/>
    </source>
</evidence>
<feature type="transmembrane region" description="Helical" evidence="10">
    <location>
        <begin position="196"/>
        <end position="216"/>
    </location>
</feature>
<feature type="transmembrane region" description="Helical" evidence="10">
    <location>
        <begin position="169"/>
        <end position="190"/>
    </location>
</feature>
<evidence type="ECO:0000256" key="9">
    <source>
        <dbReference type="ARBA" id="ARBA00023251"/>
    </source>
</evidence>
<name>A0A1H9R1R7_9FIRM</name>
<feature type="transmembrane region" description="Helical" evidence="10">
    <location>
        <begin position="56"/>
        <end position="80"/>
    </location>
</feature>
<feature type="transmembrane region" description="Helical" evidence="10">
    <location>
        <begin position="92"/>
        <end position="116"/>
    </location>
</feature>
<dbReference type="InterPro" id="IPR051327">
    <property type="entry name" value="MATE_MepA_subfamily"/>
</dbReference>
<feature type="transmembrane region" description="Helical" evidence="10">
    <location>
        <begin position="321"/>
        <end position="342"/>
    </location>
</feature>
<dbReference type="OrthoDB" id="9811110at2"/>
<dbReference type="PANTHER" id="PTHR43823:SF3">
    <property type="entry name" value="MULTIDRUG EXPORT PROTEIN MEPA"/>
    <property type="match status" value="1"/>
</dbReference>
<evidence type="ECO:0000256" key="3">
    <source>
        <dbReference type="ARBA" id="ARBA00022106"/>
    </source>
</evidence>
<dbReference type="RefSeq" id="WP_022748784.1">
    <property type="nucleotide sequence ID" value="NZ_FOGW01000007.1"/>
</dbReference>
<dbReference type="GO" id="GO:0015297">
    <property type="term" value="F:antiporter activity"/>
    <property type="evidence" value="ECO:0007669"/>
    <property type="project" value="InterPro"/>
</dbReference>
<dbReference type="InterPro" id="IPR002528">
    <property type="entry name" value="MATE_fam"/>
</dbReference>
<evidence type="ECO:0000256" key="10">
    <source>
        <dbReference type="SAM" id="Phobius"/>
    </source>
</evidence>
<sequence>MQQTNPLATVSEKKLLKQFAIPSIIAMLVSSLYNIVDQFFIGRSVGGLGNAATNIVFPLTISCIACALLFGIGGASAFNLTLGKGDTTHAKYFIGNSATMMFLCGLILTFVSQFFMVPMLKFFGSPNSVLKYAITYTRITSIGFPFLILSTGGGHLVRADGSPKMTMIINMTGAIINTVLDALFVFGFHWGMTGAATATVIGQVISCIIVIVYFTNFKTTTLTKDCFIPHATYLIKVISLGAAPCFNQVAMMIVQIILNKSLKYYGHRSIYGEEIPITCVGLITKVSQVFFAFIIGISQGLQPIASFNYGAKNYSRVKRAYLLAIKYGAIISIFSFAMFQIFPRQIISLFDNGTANELYFKFSTNYFRIFLFFICICFMQPISSNFFTAIGKPKKGIVLSLTRQIIFLLPLILILPIFFGIDGIMFAGPIADFTAALLCTVLIIHELKKEEFKIS</sequence>
<dbReference type="InterPro" id="IPR045070">
    <property type="entry name" value="MATE_MepA-like"/>
</dbReference>
<evidence type="ECO:0000256" key="6">
    <source>
        <dbReference type="ARBA" id="ARBA00022692"/>
    </source>
</evidence>
<reference evidence="12" key="1">
    <citation type="submission" date="2016-10" db="EMBL/GenBank/DDBJ databases">
        <authorList>
            <person name="Varghese N."/>
            <person name="Submissions S."/>
        </authorList>
    </citation>
    <scope>NUCLEOTIDE SEQUENCE [LARGE SCALE GENOMIC DNA]</scope>
    <source>
        <strain evidence="12">S1b</strain>
    </source>
</reference>
<accession>A0A1H9R1R7</accession>
<evidence type="ECO:0000256" key="2">
    <source>
        <dbReference type="ARBA" id="ARBA00008417"/>
    </source>
</evidence>
<dbReference type="GO" id="GO:0046677">
    <property type="term" value="P:response to antibiotic"/>
    <property type="evidence" value="ECO:0007669"/>
    <property type="project" value="UniProtKB-KW"/>
</dbReference>
<gene>
    <name evidence="11" type="ORF">SAMN02910429_00727</name>
</gene>
<evidence type="ECO:0000313" key="12">
    <source>
        <dbReference type="Proteomes" id="UP000182471"/>
    </source>
</evidence>
<keyword evidence="8 10" id="KW-0472">Membrane</keyword>
<proteinExistence type="inferred from homology"/>
<evidence type="ECO:0000256" key="1">
    <source>
        <dbReference type="ARBA" id="ARBA00004651"/>
    </source>
</evidence>
<dbReference type="PANTHER" id="PTHR43823">
    <property type="entry name" value="SPORULATION PROTEIN YKVU"/>
    <property type="match status" value="1"/>
</dbReference>